<protein>
    <recommendedName>
        <fullName evidence="1">JmjC domain-containing protein</fullName>
    </recommendedName>
</protein>
<dbReference type="EMBL" id="CP031844">
    <property type="protein sequence ID" value="QEE12694.1"/>
    <property type="molecule type" value="Genomic_DNA"/>
</dbReference>
<proteinExistence type="predicted"/>
<dbReference type="Proteomes" id="UP000321311">
    <property type="component" value="Chromosome"/>
</dbReference>
<dbReference type="GeneID" id="79719290"/>
<name>A0A5B9D3V5_9HYPH</name>
<dbReference type="AlphaFoldDB" id="A0A5B9D3V5"/>
<accession>A0A5B9D3V5</accession>
<evidence type="ECO:0000259" key="1">
    <source>
        <dbReference type="Pfam" id="PF08007"/>
    </source>
</evidence>
<dbReference type="Gene3D" id="2.60.120.650">
    <property type="entry name" value="Cupin"/>
    <property type="match status" value="1"/>
</dbReference>
<dbReference type="InterPro" id="IPR003347">
    <property type="entry name" value="JmjC_dom"/>
</dbReference>
<evidence type="ECO:0000313" key="3">
    <source>
        <dbReference type="Proteomes" id="UP000321311"/>
    </source>
</evidence>
<dbReference type="Pfam" id="PF08007">
    <property type="entry name" value="JmjC_2"/>
    <property type="match status" value="1"/>
</dbReference>
<evidence type="ECO:0000313" key="2">
    <source>
        <dbReference type="EMBL" id="QEE12694.1"/>
    </source>
</evidence>
<dbReference type="RefSeq" id="WP_148255673.1">
    <property type="nucleotide sequence ID" value="NZ_CP031844.2"/>
</dbReference>
<sequence length="64" mass="7140">MIQDIPKISVLCKKLEQIFGGYAFAKPFLTGAHFNGLPARFDTIEVFVIQLEGKKILESLEKTG</sequence>
<feature type="domain" description="JmjC" evidence="1">
    <location>
        <begin position="11"/>
        <end position="55"/>
    </location>
</feature>
<dbReference type="OrthoDB" id="118524at2"/>
<organism evidence="2 3">
    <name type="scientific">Bartonella krasnovii</name>
    <dbReference type="NCBI Taxonomy" id="2267275"/>
    <lineage>
        <taxon>Bacteria</taxon>
        <taxon>Pseudomonadati</taxon>
        <taxon>Pseudomonadota</taxon>
        <taxon>Alphaproteobacteria</taxon>
        <taxon>Hyphomicrobiales</taxon>
        <taxon>Bartonellaceae</taxon>
        <taxon>Bartonella</taxon>
    </lineage>
</organism>
<reference evidence="3" key="1">
    <citation type="submission" date="2019-07" db="EMBL/GenBank/DDBJ databases">
        <title>Bartonella kosoyii sp. nov. and Bartonella krasnovii sp. nov., two novel members of the Bartonella elizabethae complex sensu lato, isolated from black rats and wild desert rodent-fleas.</title>
        <authorList>
            <person name="Gutierrez R."/>
            <person name="Shalit T."/>
            <person name="Markus B."/>
            <person name="Yuan C."/>
            <person name="Nachum-Biala Y."/>
            <person name="Elad D."/>
            <person name="Harrus S."/>
        </authorList>
    </citation>
    <scope>NUCLEOTIDE SEQUENCE [LARGE SCALE GENOMIC DNA]</scope>
    <source>
        <strain evidence="3">OE 1-1</strain>
    </source>
</reference>
<gene>
    <name evidence="2" type="ORF">D1092_06970</name>
</gene>
<dbReference type="KEGG" id="barn:D1092_06970"/>